<comment type="subcellular location">
    <subcellularLocation>
        <location evidence="1 13">Cell membrane</location>
        <topology evidence="1 13">Multi-pass membrane protein</topology>
    </subcellularLocation>
</comment>
<sequence>MSISLLLYGLVAICATAMVITRTAAVHALLYMVVALLALACVFDTLGAPFAALLEVIVYAGAIMVLFVFVVMMLNIGSPAEQREKSWLSGGIWVVPSLLALGLLVTLLIGLRSGAVPAIVQGAAPIGPREVGLALYGPYILTVELSSFLLLAGLVSAFHIGRRIGGAGIAPLHPDGVHVGVNEHRGVDR</sequence>
<dbReference type="EC" id="7.1.1.-" evidence="13"/>
<comment type="caution">
    <text evidence="14">The sequence shown here is derived from an EMBL/GenBank/DDBJ whole genome shotgun (WGS) entry which is preliminary data.</text>
</comment>
<comment type="function">
    <text evidence="13">NDH-1 shuttles electrons from NADH, via FMN and iron-sulfur (Fe-S) centers, to quinones in the respiratory chain. Couples the redox reaction to proton translocation (for every two electrons transferred, four hydrogen ions are translocated across the cytoplasmic membrane), and thus conserves the redox energy in a proton gradient.</text>
</comment>
<dbReference type="GO" id="GO:0048038">
    <property type="term" value="F:quinone binding"/>
    <property type="evidence" value="ECO:0007669"/>
    <property type="project" value="UniProtKB-UniRule"/>
</dbReference>
<dbReference type="Gene3D" id="1.20.120.1200">
    <property type="entry name" value="NADH-ubiquinone/plastoquinone oxidoreductase chain 6, subunit NuoJ"/>
    <property type="match status" value="1"/>
</dbReference>
<feature type="transmembrane region" description="Helical" evidence="13">
    <location>
        <begin position="131"/>
        <end position="155"/>
    </location>
</feature>
<evidence type="ECO:0000256" key="1">
    <source>
        <dbReference type="ARBA" id="ARBA00004651"/>
    </source>
</evidence>
<keyword evidence="10 13" id="KW-0472">Membrane</keyword>
<dbReference type="PANTHER" id="PTHR33269">
    <property type="entry name" value="NADH-UBIQUINONE OXIDOREDUCTASE CHAIN 6"/>
    <property type="match status" value="1"/>
</dbReference>
<proteinExistence type="inferred from homology"/>
<keyword evidence="15" id="KW-1185">Reference proteome</keyword>
<dbReference type="InterPro" id="IPR001457">
    <property type="entry name" value="NADH_UbQ/plastoQ_OxRdtase_su6"/>
</dbReference>
<comment type="subunit">
    <text evidence="11">Composed of 13 different subunits. Subunits NuoA, H, J, K, L, M, N constitute the membrane sector of the complex.</text>
</comment>
<dbReference type="FunFam" id="1.20.120.1200:FF:000001">
    <property type="entry name" value="NADH-quinone oxidoreductase subunit J"/>
    <property type="match status" value="1"/>
</dbReference>
<feature type="transmembrane region" description="Helical" evidence="13">
    <location>
        <begin position="88"/>
        <end position="111"/>
    </location>
</feature>
<feature type="transmembrane region" description="Helical" evidence="13">
    <location>
        <begin position="28"/>
        <end position="50"/>
    </location>
</feature>
<keyword evidence="5 13" id="KW-0812">Transmembrane</keyword>
<dbReference type="GO" id="GO:0008137">
    <property type="term" value="F:NADH dehydrogenase (ubiquinone) activity"/>
    <property type="evidence" value="ECO:0007669"/>
    <property type="project" value="UniProtKB-UniRule"/>
</dbReference>
<evidence type="ECO:0000256" key="2">
    <source>
        <dbReference type="ARBA" id="ARBA00005698"/>
    </source>
</evidence>
<protein>
    <recommendedName>
        <fullName evidence="3 13">NADH-quinone oxidoreductase subunit J</fullName>
        <ecNumber evidence="13">7.1.1.-</ecNumber>
    </recommendedName>
</protein>
<evidence type="ECO:0000256" key="8">
    <source>
        <dbReference type="ARBA" id="ARBA00022989"/>
    </source>
</evidence>
<evidence type="ECO:0000256" key="7">
    <source>
        <dbReference type="ARBA" id="ARBA00022967"/>
    </source>
</evidence>
<dbReference type="NCBIfam" id="NF005162">
    <property type="entry name" value="PRK06638.1-1"/>
    <property type="match status" value="1"/>
</dbReference>
<name>A0A023D3X7_ACIMT</name>
<dbReference type="InterPro" id="IPR042106">
    <property type="entry name" value="Nuo/plastoQ_OxRdtase_6_NuoJ"/>
</dbReference>
<keyword evidence="4 13" id="KW-1003">Cell membrane</keyword>
<feature type="transmembrane region" description="Helical" evidence="13">
    <location>
        <begin position="56"/>
        <end position="76"/>
    </location>
</feature>
<keyword evidence="9 13" id="KW-0520">NAD</keyword>
<evidence type="ECO:0000256" key="5">
    <source>
        <dbReference type="ARBA" id="ARBA00022692"/>
    </source>
</evidence>
<gene>
    <name evidence="14" type="ORF">Amme_027_026</name>
</gene>
<keyword evidence="6 13" id="KW-0874">Quinone</keyword>
<evidence type="ECO:0000313" key="14">
    <source>
        <dbReference type="EMBL" id="GAJ28475.1"/>
    </source>
</evidence>
<evidence type="ECO:0000256" key="12">
    <source>
        <dbReference type="ARBA" id="ARBA00047712"/>
    </source>
</evidence>
<comment type="catalytic activity">
    <reaction evidence="12 13">
        <text>a quinone + NADH + 5 H(+)(in) = a quinol + NAD(+) + 4 H(+)(out)</text>
        <dbReference type="Rhea" id="RHEA:57888"/>
        <dbReference type="ChEBI" id="CHEBI:15378"/>
        <dbReference type="ChEBI" id="CHEBI:24646"/>
        <dbReference type="ChEBI" id="CHEBI:57540"/>
        <dbReference type="ChEBI" id="CHEBI:57945"/>
        <dbReference type="ChEBI" id="CHEBI:132124"/>
    </reaction>
</comment>
<keyword evidence="7" id="KW-1278">Translocase</keyword>
<dbReference type="Proteomes" id="UP000019760">
    <property type="component" value="Unassembled WGS sequence"/>
</dbReference>
<reference evidence="15" key="1">
    <citation type="journal article" date="2014" name="FEMS Microbiol. Lett.">
        <title>Draft Genomic DNA Sequence of the Facultatively Methylotrophic Bacterium Acidomonas methanolica type strain MB58.</title>
        <authorList>
            <person name="Higashiura N."/>
            <person name="Hadano H."/>
            <person name="Hirakawa H."/>
            <person name="Matsutani M."/>
            <person name="Takabe S."/>
            <person name="Matsushita K."/>
            <person name="Azuma Y."/>
        </authorList>
    </citation>
    <scope>NUCLEOTIDE SEQUENCE [LARGE SCALE GENOMIC DNA]</scope>
    <source>
        <strain evidence="15">MB58</strain>
    </source>
</reference>
<dbReference type="EMBL" id="BAND01000027">
    <property type="protein sequence ID" value="GAJ28475.1"/>
    <property type="molecule type" value="Genomic_DNA"/>
</dbReference>
<evidence type="ECO:0000256" key="3">
    <source>
        <dbReference type="ARBA" id="ARBA00019907"/>
    </source>
</evidence>
<organism evidence="14 15">
    <name type="scientific">Acidomonas methanolica NBRC 104435</name>
    <dbReference type="NCBI Taxonomy" id="1231351"/>
    <lineage>
        <taxon>Bacteria</taxon>
        <taxon>Pseudomonadati</taxon>
        <taxon>Pseudomonadota</taxon>
        <taxon>Alphaproteobacteria</taxon>
        <taxon>Acetobacterales</taxon>
        <taxon>Acetobacteraceae</taxon>
        <taxon>Acidomonas</taxon>
    </lineage>
</organism>
<evidence type="ECO:0000256" key="13">
    <source>
        <dbReference type="RuleBase" id="RU004429"/>
    </source>
</evidence>
<keyword evidence="8 13" id="KW-1133">Transmembrane helix</keyword>
<dbReference type="PANTHER" id="PTHR33269:SF17">
    <property type="entry name" value="NADH-UBIQUINONE OXIDOREDUCTASE CHAIN 6"/>
    <property type="match status" value="1"/>
</dbReference>
<evidence type="ECO:0000256" key="6">
    <source>
        <dbReference type="ARBA" id="ARBA00022719"/>
    </source>
</evidence>
<dbReference type="RefSeq" id="WP_042057177.1">
    <property type="nucleotide sequence ID" value="NZ_BAND01000027.1"/>
</dbReference>
<feature type="transmembrane region" description="Helical" evidence="13">
    <location>
        <begin position="6"/>
        <end position="21"/>
    </location>
</feature>
<comment type="similarity">
    <text evidence="2 13">Belongs to the complex I subunit 6 family.</text>
</comment>
<evidence type="ECO:0000256" key="11">
    <source>
        <dbReference type="ARBA" id="ARBA00025811"/>
    </source>
</evidence>
<dbReference type="OrthoDB" id="9795409at2"/>
<accession>A0A023D3X7</accession>
<evidence type="ECO:0000256" key="10">
    <source>
        <dbReference type="ARBA" id="ARBA00023136"/>
    </source>
</evidence>
<dbReference type="AlphaFoldDB" id="A0A023D3X7"/>
<dbReference type="GO" id="GO:0005886">
    <property type="term" value="C:plasma membrane"/>
    <property type="evidence" value="ECO:0007669"/>
    <property type="project" value="UniProtKB-SubCell"/>
</dbReference>
<evidence type="ECO:0000256" key="9">
    <source>
        <dbReference type="ARBA" id="ARBA00023027"/>
    </source>
</evidence>
<evidence type="ECO:0000313" key="15">
    <source>
        <dbReference type="Proteomes" id="UP000019760"/>
    </source>
</evidence>
<dbReference type="Pfam" id="PF00499">
    <property type="entry name" value="Oxidored_q3"/>
    <property type="match status" value="1"/>
</dbReference>
<reference evidence="14 15" key="2">
    <citation type="journal article" date="2014" name="FEMS Microbiol. Lett.">
        <title>Draft genomic DNA sequence of the facultatively methylotrophic bacterium Acidomonas methanolica type strain MB58.</title>
        <authorList>
            <person name="Higashiura N."/>
            <person name="Hadano H."/>
            <person name="Hirakawa H."/>
            <person name="Matsutani M."/>
            <person name="Takabe S."/>
            <person name="Matsushita K."/>
            <person name="Azuma Y."/>
        </authorList>
    </citation>
    <scope>NUCLEOTIDE SEQUENCE [LARGE SCALE GENOMIC DNA]</scope>
    <source>
        <strain evidence="14 15">MB58</strain>
    </source>
</reference>
<evidence type="ECO:0000256" key="4">
    <source>
        <dbReference type="ARBA" id="ARBA00022475"/>
    </source>
</evidence>